<proteinExistence type="predicted"/>
<protein>
    <recommendedName>
        <fullName evidence="3">Methyl-accepting transducer domain-containing protein</fullName>
    </recommendedName>
</protein>
<dbReference type="EMBL" id="CP026604">
    <property type="protein sequence ID" value="AWB67134.1"/>
    <property type="molecule type" value="Genomic_DNA"/>
</dbReference>
<name>A0A2S0VSE5_9ALTE</name>
<dbReference type="InterPro" id="IPR004089">
    <property type="entry name" value="MCPsignal_dom"/>
</dbReference>
<dbReference type="RefSeq" id="WP_108603183.1">
    <property type="nucleotide sequence ID" value="NZ_CP026604.1"/>
</dbReference>
<dbReference type="PROSITE" id="PS50111">
    <property type="entry name" value="CHEMOTAXIS_TRANSDUC_2"/>
    <property type="match status" value="1"/>
</dbReference>
<dbReference type="OrthoDB" id="369661at2"/>
<sequence length="229" mass="25965">MLKESDISLLINHSGRLRMLSHRAAMFITIINQDLPTDDWFADELTITVRKFEQDYKLVADTVAQDESMNNAYLKFKDSTQIQDQSIDNIIKSFVTQLHQLSTAVRYKKAINKHQLLDFLKFVSSTLLLALNQIVAFFEDRLSKIAAHKLHKIKELAADIEEKLEEVEKINLSIKILSFNASVEAARAGEMGAGFKVVASEMNRLNMMTRDVTQGVNASVNSFITEINN</sequence>
<dbReference type="Proteomes" id="UP000244441">
    <property type="component" value="Chromosome"/>
</dbReference>
<gene>
    <name evidence="4" type="ORF">C2869_12125</name>
</gene>
<feature type="domain" description="Methyl-accepting transducer" evidence="3">
    <location>
        <begin position="146"/>
        <end position="229"/>
    </location>
</feature>
<evidence type="ECO:0000313" key="4">
    <source>
        <dbReference type="EMBL" id="AWB67134.1"/>
    </source>
</evidence>
<dbReference type="GO" id="GO:0006935">
    <property type="term" value="P:chemotaxis"/>
    <property type="evidence" value="ECO:0007669"/>
    <property type="project" value="InterPro"/>
</dbReference>
<dbReference type="KEGG" id="cate:C2869_12125"/>
<dbReference type="GO" id="GO:0004888">
    <property type="term" value="F:transmembrane signaling receptor activity"/>
    <property type="evidence" value="ECO:0007669"/>
    <property type="project" value="InterPro"/>
</dbReference>
<organism evidence="4 5">
    <name type="scientific">Saccharobesus litoralis</name>
    <dbReference type="NCBI Taxonomy" id="2172099"/>
    <lineage>
        <taxon>Bacteria</taxon>
        <taxon>Pseudomonadati</taxon>
        <taxon>Pseudomonadota</taxon>
        <taxon>Gammaproteobacteria</taxon>
        <taxon>Alteromonadales</taxon>
        <taxon>Alteromonadaceae</taxon>
        <taxon>Saccharobesus</taxon>
    </lineage>
</organism>
<dbReference type="Pfam" id="PF00015">
    <property type="entry name" value="MCPsignal"/>
    <property type="match status" value="1"/>
</dbReference>
<reference evidence="4 5" key="1">
    <citation type="submission" date="2018-01" db="EMBL/GenBank/DDBJ databases">
        <title>Genome sequence of a Cantenovulum-like bacteria.</title>
        <authorList>
            <person name="Tan W.R."/>
            <person name="Lau N.-S."/>
            <person name="Go F."/>
            <person name="Amirul A.-A.A."/>
        </authorList>
    </citation>
    <scope>NUCLEOTIDE SEQUENCE [LARGE SCALE GENOMIC DNA]</scope>
    <source>
        <strain evidence="4 5">CCB-QB4</strain>
    </source>
</reference>
<evidence type="ECO:0000313" key="5">
    <source>
        <dbReference type="Proteomes" id="UP000244441"/>
    </source>
</evidence>
<keyword evidence="5" id="KW-1185">Reference proteome</keyword>
<dbReference type="GO" id="GO:0016020">
    <property type="term" value="C:membrane"/>
    <property type="evidence" value="ECO:0007669"/>
    <property type="project" value="InterPro"/>
</dbReference>
<dbReference type="GO" id="GO:0007165">
    <property type="term" value="P:signal transduction"/>
    <property type="evidence" value="ECO:0007669"/>
    <property type="project" value="UniProtKB-KW"/>
</dbReference>
<evidence type="ECO:0000256" key="2">
    <source>
        <dbReference type="PROSITE-ProRule" id="PRU00284"/>
    </source>
</evidence>
<keyword evidence="1 2" id="KW-0807">Transducer</keyword>
<dbReference type="PRINTS" id="PR00260">
    <property type="entry name" value="CHEMTRNSDUCR"/>
</dbReference>
<accession>A0A2S0VSE5</accession>
<dbReference type="Gene3D" id="1.10.287.950">
    <property type="entry name" value="Methyl-accepting chemotaxis protein"/>
    <property type="match status" value="1"/>
</dbReference>
<dbReference type="InterPro" id="IPR004090">
    <property type="entry name" value="Chemotax_Me-accpt_rcpt"/>
</dbReference>
<dbReference type="SUPFAM" id="SSF58104">
    <property type="entry name" value="Methyl-accepting chemotaxis protein (MCP) signaling domain"/>
    <property type="match status" value="1"/>
</dbReference>
<dbReference type="AlphaFoldDB" id="A0A2S0VSE5"/>
<evidence type="ECO:0000256" key="1">
    <source>
        <dbReference type="ARBA" id="ARBA00023224"/>
    </source>
</evidence>
<evidence type="ECO:0000259" key="3">
    <source>
        <dbReference type="PROSITE" id="PS50111"/>
    </source>
</evidence>